<gene>
    <name evidence="8" type="ORF">SSFG_00993</name>
</gene>
<sequence>MGGWIVRGGGVTLNLPQQSAGQSIALPGSDLFEEVRRKLVDDLGLVQVDRRGQERIYRPRAELLAEAVTPETFVMVMDWLSSTRRGSLQTKRNYVDDIRRVWGGYAQELGHERFALGIFNPDHIRAWRLRMEGRGVPSTTISRYLNALSSLHTYAAEKIDLPRNPVTQDDRPKVDKGNTSRSTPVLEVDEVKAVANAAENEFDALIVLLLYTLAGRVTEMVAADVTKRIERGRRSYLDVTRKEHKERILPLPTTVAELLDAHTAGRTEGPLLLDKDGRRLDRHDVARLLTRLGRKARVLTCPTVDKPGHTFTKCKVCRKLTPHVLRASRITHMLDAGEPLAEVQAFADHDNPATTVGYWNRRNKGQRNAAHVDAAEALFGGITDRFRPTPTEGQETQ</sequence>
<dbReference type="GO" id="GO:0006310">
    <property type="term" value="P:DNA recombination"/>
    <property type="evidence" value="ECO:0007669"/>
    <property type="project" value="UniProtKB-KW"/>
</dbReference>
<dbReference type="AlphaFoldDB" id="D6A499"/>
<evidence type="ECO:0000256" key="3">
    <source>
        <dbReference type="ARBA" id="ARBA00023172"/>
    </source>
</evidence>
<dbReference type="InterPro" id="IPR013762">
    <property type="entry name" value="Integrase-like_cat_sf"/>
</dbReference>
<evidence type="ECO:0000256" key="4">
    <source>
        <dbReference type="PROSITE-ProRule" id="PRU01248"/>
    </source>
</evidence>
<keyword evidence="3" id="KW-0233">DNA recombination</keyword>
<evidence type="ECO:0000256" key="5">
    <source>
        <dbReference type="SAM" id="MobiDB-lite"/>
    </source>
</evidence>
<dbReference type="Proteomes" id="UP000003824">
    <property type="component" value="Unassembled WGS sequence"/>
</dbReference>
<dbReference type="PROSITE" id="PS51900">
    <property type="entry name" value="CB"/>
    <property type="match status" value="1"/>
</dbReference>
<dbReference type="InterPro" id="IPR010998">
    <property type="entry name" value="Integrase_recombinase_N"/>
</dbReference>
<evidence type="ECO:0000259" key="7">
    <source>
        <dbReference type="PROSITE" id="PS51900"/>
    </source>
</evidence>
<reference evidence="9" key="1">
    <citation type="submission" date="2008-12" db="EMBL/GenBank/DDBJ databases">
        <title>Annotation of Streptomyces ghanaensis ATCC 14672.</title>
        <authorList>
            <consortium name="The Broad Institute Genome Sequencing Platform"/>
            <consortium name="Broad Institute Microbial Sequencing Center"/>
            <person name="Fischbach M."/>
            <person name="Ward D."/>
            <person name="Young S."/>
            <person name="Kodira C.D."/>
            <person name="Zeng Q."/>
            <person name="Koehrsen M."/>
            <person name="Godfrey P."/>
            <person name="Alvarado L."/>
            <person name="Berlin A.M."/>
            <person name="Borenstein D."/>
            <person name="Chen Z."/>
            <person name="Engels R."/>
            <person name="Freedman E."/>
            <person name="Gellesch M."/>
            <person name="Goldberg J."/>
            <person name="Griggs A."/>
            <person name="Gujja S."/>
            <person name="Heiman D.I."/>
            <person name="Hepburn T.A."/>
            <person name="Howarth C."/>
            <person name="Jen D."/>
            <person name="Larson L."/>
            <person name="Lewis B."/>
            <person name="Mehta T."/>
            <person name="Park D."/>
            <person name="Pearson M."/>
            <person name="Roberts A."/>
            <person name="Saif S."/>
            <person name="Shea T.D."/>
            <person name="Shenoy N."/>
            <person name="Sisk P."/>
            <person name="Stolte C."/>
            <person name="Sykes S.N."/>
            <person name="Walk T."/>
            <person name="White J."/>
            <person name="Yandava C."/>
            <person name="Straight P."/>
            <person name="Clardy J."/>
            <person name="Hung D."/>
            <person name="Kolter R."/>
            <person name="Mekalanos J."/>
            <person name="Walker S."/>
            <person name="Walsh C.T."/>
            <person name="Wieland B.L.C."/>
            <person name="Ilzarbe M."/>
            <person name="Galagan J."/>
            <person name="Nusbaum C."/>
            <person name="Birren B."/>
        </authorList>
    </citation>
    <scope>NUCLEOTIDE SEQUENCE [LARGE SCALE GENOMIC DNA]</scope>
    <source>
        <strain evidence="9">ATCC 14672 / DSM 40746 / JCM 4963 / KCTC 9882 / NRRL B-12104 / FH 1290</strain>
    </source>
</reference>
<feature type="domain" description="Core-binding (CB)" evidence="7">
    <location>
        <begin position="70"/>
        <end position="156"/>
    </location>
</feature>
<dbReference type="GO" id="GO:0003677">
    <property type="term" value="F:DNA binding"/>
    <property type="evidence" value="ECO:0007669"/>
    <property type="project" value="UniProtKB-UniRule"/>
</dbReference>
<dbReference type="InterPro" id="IPR050090">
    <property type="entry name" value="Tyrosine_recombinase_XerCD"/>
</dbReference>
<evidence type="ECO:0000313" key="8">
    <source>
        <dbReference type="EMBL" id="EFE65739.2"/>
    </source>
</evidence>
<keyword evidence="2 4" id="KW-0238">DNA-binding</keyword>
<protein>
    <submittedName>
        <fullName evidence="8">Predicted protein</fullName>
    </submittedName>
</protein>
<dbReference type="Gene3D" id="1.10.443.10">
    <property type="entry name" value="Intergrase catalytic core"/>
    <property type="match status" value="1"/>
</dbReference>
<dbReference type="Pfam" id="PF00589">
    <property type="entry name" value="Phage_integrase"/>
    <property type="match status" value="1"/>
</dbReference>
<dbReference type="Pfam" id="PF02899">
    <property type="entry name" value="Phage_int_SAM_1"/>
    <property type="match status" value="1"/>
</dbReference>
<dbReference type="SUPFAM" id="SSF56349">
    <property type="entry name" value="DNA breaking-rejoining enzymes"/>
    <property type="match status" value="1"/>
</dbReference>
<evidence type="ECO:0000259" key="6">
    <source>
        <dbReference type="PROSITE" id="PS51898"/>
    </source>
</evidence>
<dbReference type="PANTHER" id="PTHR30349">
    <property type="entry name" value="PHAGE INTEGRASE-RELATED"/>
    <property type="match status" value="1"/>
</dbReference>
<feature type="domain" description="Tyr recombinase" evidence="6">
    <location>
        <begin position="181"/>
        <end position="371"/>
    </location>
</feature>
<evidence type="ECO:0000256" key="1">
    <source>
        <dbReference type="ARBA" id="ARBA00022908"/>
    </source>
</evidence>
<evidence type="ECO:0000313" key="9">
    <source>
        <dbReference type="Proteomes" id="UP000003824"/>
    </source>
</evidence>
<dbReference type="InterPro" id="IPR002104">
    <property type="entry name" value="Integrase_catalytic"/>
</dbReference>
<dbReference type="InterPro" id="IPR004107">
    <property type="entry name" value="Integrase_SAM-like_N"/>
</dbReference>
<keyword evidence="1" id="KW-0229">DNA integration</keyword>
<feature type="region of interest" description="Disordered" evidence="5">
    <location>
        <begin position="161"/>
        <end position="181"/>
    </location>
</feature>
<dbReference type="PANTHER" id="PTHR30349:SF81">
    <property type="entry name" value="TYROSINE RECOMBINASE XERC"/>
    <property type="match status" value="1"/>
</dbReference>
<dbReference type="InterPro" id="IPR011010">
    <property type="entry name" value="DNA_brk_join_enz"/>
</dbReference>
<feature type="compositionally biased region" description="Basic and acidic residues" evidence="5">
    <location>
        <begin position="168"/>
        <end position="178"/>
    </location>
</feature>
<name>D6A499_STRV1</name>
<dbReference type="eggNOG" id="COG4974">
    <property type="taxonomic scope" value="Bacteria"/>
</dbReference>
<dbReference type="PROSITE" id="PS51898">
    <property type="entry name" value="TYR_RECOMBINASE"/>
    <property type="match status" value="1"/>
</dbReference>
<accession>D6A499</accession>
<dbReference type="Gene3D" id="1.10.150.130">
    <property type="match status" value="1"/>
</dbReference>
<evidence type="ECO:0000256" key="2">
    <source>
        <dbReference type="ARBA" id="ARBA00023125"/>
    </source>
</evidence>
<dbReference type="InterPro" id="IPR044068">
    <property type="entry name" value="CB"/>
</dbReference>
<dbReference type="EMBL" id="DS999641">
    <property type="protein sequence ID" value="EFE65739.2"/>
    <property type="molecule type" value="Genomic_DNA"/>
</dbReference>
<proteinExistence type="predicted"/>
<dbReference type="GO" id="GO:0015074">
    <property type="term" value="P:DNA integration"/>
    <property type="evidence" value="ECO:0007669"/>
    <property type="project" value="UniProtKB-KW"/>
</dbReference>
<organism evidence="8 9">
    <name type="scientific">Streptomyces viridosporus (strain ATCC 14672 / DSM 40746 / JCM 4963 / KCTC 9882 / NRRL B-12104 / FH 1290)</name>
    <name type="common">Streptomyces ghanaensis</name>
    <dbReference type="NCBI Taxonomy" id="566461"/>
    <lineage>
        <taxon>Bacteria</taxon>
        <taxon>Bacillati</taxon>
        <taxon>Actinomycetota</taxon>
        <taxon>Actinomycetes</taxon>
        <taxon>Kitasatosporales</taxon>
        <taxon>Streptomycetaceae</taxon>
        <taxon>Streptomyces</taxon>
    </lineage>
</organism>